<keyword evidence="5" id="KW-1185">Reference proteome</keyword>
<accession>A0ABS1SJX3</accession>
<organism evidence="4 5">
    <name type="scientific">Leucobacter chromiireducens subsp. chromiireducens</name>
    <dbReference type="NCBI Taxonomy" id="660067"/>
    <lineage>
        <taxon>Bacteria</taxon>
        <taxon>Bacillati</taxon>
        <taxon>Actinomycetota</taxon>
        <taxon>Actinomycetes</taxon>
        <taxon>Micrococcales</taxon>
        <taxon>Microbacteriaceae</taxon>
        <taxon>Leucobacter</taxon>
    </lineage>
</organism>
<feature type="compositionally biased region" description="Low complexity" evidence="1">
    <location>
        <begin position="381"/>
        <end position="415"/>
    </location>
</feature>
<dbReference type="InterPro" id="IPR046112">
    <property type="entry name" value="DUF6049"/>
</dbReference>
<comment type="caution">
    <text evidence="4">The sequence shown here is derived from an EMBL/GenBank/DDBJ whole genome shotgun (WGS) entry which is preliminary data.</text>
</comment>
<feature type="region of interest" description="Disordered" evidence="1">
    <location>
        <begin position="176"/>
        <end position="243"/>
    </location>
</feature>
<feature type="chain" id="PRO_5046384829" description="Secreted protein" evidence="3">
    <location>
        <begin position="35"/>
        <end position="789"/>
    </location>
</feature>
<keyword evidence="2" id="KW-0812">Transmembrane</keyword>
<proteinExistence type="predicted"/>
<keyword evidence="2" id="KW-1133">Transmembrane helix</keyword>
<dbReference type="Pfam" id="PF19516">
    <property type="entry name" value="DUF6049"/>
    <property type="match status" value="1"/>
</dbReference>
<keyword evidence="2" id="KW-0472">Membrane</keyword>
<dbReference type="Proteomes" id="UP001646141">
    <property type="component" value="Unassembled WGS sequence"/>
</dbReference>
<protein>
    <recommendedName>
        <fullName evidence="6">Secreted protein</fullName>
    </recommendedName>
</protein>
<feature type="region of interest" description="Disordered" evidence="1">
    <location>
        <begin position="369"/>
        <end position="420"/>
    </location>
</feature>
<keyword evidence="3" id="KW-0732">Signal</keyword>
<dbReference type="RefSeq" id="WP_202380519.1">
    <property type="nucleotide sequence ID" value="NZ_BAAAMA010000003.1"/>
</dbReference>
<evidence type="ECO:0000256" key="2">
    <source>
        <dbReference type="SAM" id="Phobius"/>
    </source>
</evidence>
<reference evidence="4 5" key="1">
    <citation type="submission" date="2018-09" db="EMBL/GenBank/DDBJ databases">
        <title>Comparative genomics of Leucobacter spp.</title>
        <authorList>
            <person name="Reis A.C."/>
            <person name="Kolvenbach B.A."/>
            <person name="Corvini P.F.X."/>
            <person name="Nunes O.C."/>
        </authorList>
    </citation>
    <scope>NUCLEOTIDE SEQUENCE [LARGE SCALE GENOMIC DNA]</scope>
    <source>
        <strain evidence="4 5">L-1</strain>
    </source>
</reference>
<evidence type="ECO:0000313" key="5">
    <source>
        <dbReference type="Proteomes" id="UP001646141"/>
    </source>
</evidence>
<dbReference type="EMBL" id="QYAD01000001">
    <property type="protein sequence ID" value="MBL3688471.1"/>
    <property type="molecule type" value="Genomic_DNA"/>
</dbReference>
<gene>
    <name evidence="4" type="ORF">D3226_00655</name>
</gene>
<evidence type="ECO:0000256" key="1">
    <source>
        <dbReference type="SAM" id="MobiDB-lite"/>
    </source>
</evidence>
<evidence type="ECO:0000313" key="4">
    <source>
        <dbReference type="EMBL" id="MBL3688471.1"/>
    </source>
</evidence>
<feature type="signal peptide" evidence="3">
    <location>
        <begin position="1"/>
        <end position="34"/>
    </location>
</feature>
<sequence length="789" mass="81553">MARVPLFRAFTATMLALGVAVGGHLALGPAAAQAHARFTADVSRTAAADADAAGEDTDTDTVDQPEELASLVIAASDPVLRPETETLELAILIQNPSSEPIPAGELVVEIATEAVADAAGLAEEPAGSLSPLGTLNVGATQAGKSQALTLTVPRADVALTASTPFGVHLLRAELRAEDEGDPEPTDSDADAATQHNAGESAESTDSSDSDAETADGPADPLLTATTPIVWHGPEQATTGAGSRAAAHKTPTVQLGVIVPLVFPDEIRTLPTRGQLEALTPEWDRLLTEARTQRATLAIDPRVIAGIRAYGEEAPENSRLFLERLTALDLPVFLLQFADADPAAQAALGFSKLLAPSSLDFVTRFGSFPAPAGPTPADGKPETTPTEQAPATADDAAPAETSDAPAGADDASGPQPASAPTLPELLAWEPASRIAWPAEGSVNADTLEFLRSNGITTTVVSSSNAGLTGGPRAQLGDGTAYVADASLSAAARDALTGGTSAERAAGAARLAAQLALAAQHSQPGVLLALDRGAVANAEQPSALLEQLSTFDWLEQTPLAELPQGTAKLRSGDTLEERRELLRAAVGRESSVTQIGAVLVNPEYLSGYQRTRLLELFATRHGAPDADFADVAAAYRARDAELLEGVQAVSTEHVQLVGTSTRFPVQLRNTLPFDARVRVDVNPASAALSLSERSFPDVIIPAEGNQQLLVPVHSRVSSGESGLVVTISATDGDPTVFTGTLSISIRSSIESIALWTLGGLAAALLGFGIWRSLRQRARAQSASEAVTSEQE</sequence>
<evidence type="ECO:0008006" key="6">
    <source>
        <dbReference type="Google" id="ProtNLM"/>
    </source>
</evidence>
<feature type="compositionally biased region" description="Acidic residues" evidence="1">
    <location>
        <begin position="178"/>
        <end position="189"/>
    </location>
</feature>
<feature type="transmembrane region" description="Helical" evidence="2">
    <location>
        <begin position="750"/>
        <end position="768"/>
    </location>
</feature>
<evidence type="ECO:0000256" key="3">
    <source>
        <dbReference type="SAM" id="SignalP"/>
    </source>
</evidence>
<name>A0ABS1SJX3_9MICO</name>